<evidence type="ECO:0000256" key="11">
    <source>
        <dbReference type="SAM" id="Phobius"/>
    </source>
</evidence>
<keyword evidence="11" id="KW-0472">Membrane</keyword>
<dbReference type="CDD" id="cd06225">
    <property type="entry name" value="HAMP"/>
    <property type="match status" value="1"/>
</dbReference>
<feature type="domain" description="Histidine kinase" evidence="12">
    <location>
        <begin position="491"/>
        <end position="710"/>
    </location>
</feature>
<dbReference type="InterPro" id="IPR005467">
    <property type="entry name" value="His_kinase_dom"/>
</dbReference>
<dbReference type="SMART" id="SM00388">
    <property type="entry name" value="HisKA"/>
    <property type="match status" value="1"/>
</dbReference>
<keyword evidence="8" id="KW-0067">ATP-binding</keyword>
<dbReference type="InterPro" id="IPR017232">
    <property type="entry name" value="NtrY"/>
</dbReference>
<feature type="transmembrane region" description="Helical" evidence="11">
    <location>
        <begin position="71"/>
        <end position="93"/>
    </location>
</feature>
<dbReference type="Pfam" id="PF02518">
    <property type="entry name" value="HATPase_c"/>
    <property type="match status" value="1"/>
</dbReference>
<dbReference type="InterPro" id="IPR003594">
    <property type="entry name" value="HATPase_dom"/>
</dbReference>
<sequence length="723" mass="80593">MKYIIFIVAGLSTITLYLLASSGANTEFFERNYRWLIVSTVIFLSLLIGIVSFLLIRLWYRFKTGVFGSKLALRLLLIFSFMAILPGALVYGISVQFLEKSIESWFDVKVDRALEGGLTLGQTILDNLLEELQTKARVAALELAEPTSFPLTVLNQLLIQSQIQEATLFNQDGKVIAFTGLDDDVLFPGIPTTEAMRRIRMQKDYSAVETLANNMLYLRVLVPVNILRADEDIQVLQVLQRVPKSIAHNAEIVQAGFSDYQELMLSRQGLTRLYSVTLTLALLLALFSALAAAFLISEKLSAPLGSLAEGTRAVAQGDFSRRHQIRSSDEFGILTESFNLMTEQLAAARATAQQHQQEIENARAYLENILANLSSGVIVLDDHLRIRAVNQSAEQILQIPLTRFVGLTIEECTQQESGLRLLAGEIRNGFDSAEANEWQRQVLHFSADKEQVLLLRGSLLPQASGGVVVFDDITSLLQVQRTVAWGEVARRLAHEIKNPLTPIQLSAERLQHKLISKLDAADARILKRSIETIVSQVEALKRMVNEFREYARVPELELYQVDINRLVREVLALYQTTDNPDNKSPLIPITTELGKELAPVKGDPARLRQVIHNLLQNAQDALSNVKEASITVHTRMIGNEIELTVTDNGQGFPEQVKTHVFEPYVTTKQKGTGLGLPIVKKIVDEHRGSVKVKNIQPHGAQISIILPTLAHDTSQKPPKTMHT</sequence>
<name>A0A4Y1YPL7_9PROT</name>
<evidence type="ECO:0000256" key="2">
    <source>
        <dbReference type="ARBA" id="ARBA00004370"/>
    </source>
</evidence>
<evidence type="ECO:0000313" key="15">
    <source>
        <dbReference type="Proteomes" id="UP000316473"/>
    </source>
</evidence>
<dbReference type="KEGG" id="nst:Nstercoris_01038"/>
<evidence type="ECO:0000256" key="5">
    <source>
        <dbReference type="ARBA" id="ARBA00022679"/>
    </source>
</evidence>
<dbReference type="CDD" id="cd00082">
    <property type="entry name" value="HisKA"/>
    <property type="match status" value="1"/>
</dbReference>
<dbReference type="SUPFAM" id="SSF55874">
    <property type="entry name" value="ATPase domain of HSP90 chaperone/DNA topoisomerase II/histidine kinase"/>
    <property type="match status" value="1"/>
</dbReference>
<gene>
    <name evidence="14" type="ORF">Nstercoris_01038</name>
</gene>
<dbReference type="Pfam" id="PF12860">
    <property type="entry name" value="PAS_7"/>
    <property type="match status" value="1"/>
</dbReference>
<evidence type="ECO:0000256" key="9">
    <source>
        <dbReference type="ARBA" id="ARBA00023012"/>
    </source>
</evidence>
<dbReference type="Gene3D" id="1.10.287.130">
    <property type="match status" value="1"/>
</dbReference>
<keyword evidence="7 14" id="KW-0418">Kinase</keyword>
<accession>A0A4Y1YPL7</accession>
<dbReference type="SUPFAM" id="SSF55785">
    <property type="entry name" value="PYP-like sensor domain (PAS domain)"/>
    <property type="match status" value="1"/>
</dbReference>
<protein>
    <recommendedName>
        <fullName evidence="3">histidine kinase</fullName>
        <ecNumber evidence="3">2.7.13.3</ecNumber>
    </recommendedName>
</protein>
<keyword evidence="9" id="KW-0902">Two-component regulatory system</keyword>
<comment type="subcellular location">
    <subcellularLocation>
        <location evidence="2">Membrane</location>
    </subcellularLocation>
</comment>
<keyword evidence="6" id="KW-0547">Nucleotide-binding</keyword>
<dbReference type="Pfam" id="PF00672">
    <property type="entry name" value="HAMP"/>
    <property type="match status" value="1"/>
</dbReference>
<dbReference type="SMART" id="SM00304">
    <property type="entry name" value="HAMP"/>
    <property type="match status" value="1"/>
</dbReference>
<feature type="transmembrane region" description="Helical" evidence="11">
    <location>
        <begin position="273"/>
        <end position="296"/>
    </location>
</feature>
<dbReference type="SMART" id="SM00091">
    <property type="entry name" value="PAS"/>
    <property type="match status" value="1"/>
</dbReference>
<dbReference type="PROSITE" id="PS50885">
    <property type="entry name" value="HAMP"/>
    <property type="match status" value="1"/>
</dbReference>
<feature type="domain" description="HAMP" evidence="13">
    <location>
        <begin position="298"/>
        <end position="350"/>
    </location>
</feature>
<proteinExistence type="predicted"/>
<dbReference type="InterPro" id="IPR003660">
    <property type="entry name" value="HAMP_dom"/>
</dbReference>
<dbReference type="Pfam" id="PF00512">
    <property type="entry name" value="HisKA"/>
    <property type="match status" value="1"/>
</dbReference>
<dbReference type="InterPro" id="IPR004358">
    <property type="entry name" value="Sig_transdc_His_kin-like_C"/>
</dbReference>
<dbReference type="InterPro" id="IPR000014">
    <property type="entry name" value="PAS"/>
</dbReference>
<dbReference type="PROSITE" id="PS50109">
    <property type="entry name" value="HIS_KIN"/>
    <property type="match status" value="1"/>
</dbReference>
<dbReference type="Proteomes" id="UP000316473">
    <property type="component" value="Chromosome"/>
</dbReference>
<evidence type="ECO:0000259" key="13">
    <source>
        <dbReference type="PROSITE" id="PS50885"/>
    </source>
</evidence>
<dbReference type="GO" id="GO:0005524">
    <property type="term" value="F:ATP binding"/>
    <property type="evidence" value="ECO:0007669"/>
    <property type="project" value="UniProtKB-KW"/>
</dbReference>
<reference evidence="14 15" key="1">
    <citation type="submission" date="2019-06" db="EMBL/GenBank/DDBJ databases">
        <title>Nitrosomonas stercoris KYUHI-S whole genome shotgun sequence.</title>
        <authorList>
            <person name="Nakagawa T."/>
            <person name="Tsuchiya Y."/>
            <person name="Takahashi R."/>
        </authorList>
    </citation>
    <scope>NUCLEOTIDE SEQUENCE [LARGE SCALE GENOMIC DNA]</scope>
    <source>
        <strain evidence="14 15">KYUHI-S</strain>
    </source>
</reference>
<dbReference type="Gene3D" id="3.30.450.20">
    <property type="entry name" value="PAS domain"/>
    <property type="match status" value="1"/>
</dbReference>
<evidence type="ECO:0000256" key="3">
    <source>
        <dbReference type="ARBA" id="ARBA00012438"/>
    </source>
</evidence>
<comment type="catalytic activity">
    <reaction evidence="1">
        <text>ATP + protein L-histidine = ADP + protein N-phospho-L-histidine.</text>
        <dbReference type="EC" id="2.7.13.3"/>
    </reaction>
</comment>
<dbReference type="EMBL" id="AP019755">
    <property type="protein sequence ID" value="BBL34793.1"/>
    <property type="molecule type" value="Genomic_DNA"/>
</dbReference>
<dbReference type="InterPro" id="IPR035965">
    <property type="entry name" value="PAS-like_dom_sf"/>
</dbReference>
<evidence type="ECO:0000256" key="7">
    <source>
        <dbReference type="ARBA" id="ARBA00022777"/>
    </source>
</evidence>
<dbReference type="GO" id="GO:0016020">
    <property type="term" value="C:membrane"/>
    <property type="evidence" value="ECO:0007669"/>
    <property type="project" value="UniProtKB-SubCell"/>
</dbReference>
<dbReference type="AlphaFoldDB" id="A0A4Y1YPL7"/>
<evidence type="ECO:0000256" key="10">
    <source>
        <dbReference type="SAM" id="Coils"/>
    </source>
</evidence>
<keyword evidence="11" id="KW-0812">Transmembrane</keyword>
<evidence type="ECO:0000256" key="6">
    <source>
        <dbReference type="ARBA" id="ARBA00022741"/>
    </source>
</evidence>
<organism evidence="14 15">
    <name type="scientific">Nitrosomonas stercoris</name>
    <dbReference type="NCBI Taxonomy" id="1444684"/>
    <lineage>
        <taxon>Bacteria</taxon>
        <taxon>Pseudomonadati</taxon>
        <taxon>Pseudomonadota</taxon>
        <taxon>Betaproteobacteria</taxon>
        <taxon>Nitrosomonadales</taxon>
        <taxon>Nitrosomonadaceae</taxon>
        <taxon>Nitrosomonas</taxon>
    </lineage>
</organism>
<evidence type="ECO:0000256" key="1">
    <source>
        <dbReference type="ARBA" id="ARBA00000085"/>
    </source>
</evidence>
<dbReference type="Gene3D" id="3.30.565.10">
    <property type="entry name" value="Histidine kinase-like ATPase, C-terminal domain"/>
    <property type="match status" value="1"/>
</dbReference>
<keyword evidence="5" id="KW-0808">Transferase</keyword>
<dbReference type="InterPro" id="IPR003661">
    <property type="entry name" value="HisK_dim/P_dom"/>
</dbReference>
<dbReference type="PRINTS" id="PR00344">
    <property type="entry name" value="BCTRLSENSOR"/>
</dbReference>
<evidence type="ECO:0000313" key="14">
    <source>
        <dbReference type="EMBL" id="BBL34793.1"/>
    </source>
</evidence>
<keyword evidence="11" id="KW-1133">Transmembrane helix</keyword>
<dbReference type="SMART" id="SM00387">
    <property type="entry name" value="HATPase_c"/>
    <property type="match status" value="1"/>
</dbReference>
<dbReference type="GO" id="GO:0000155">
    <property type="term" value="F:phosphorelay sensor kinase activity"/>
    <property type="evidence" value="ECO:0007669"/>
    <property type="project" value="InterPro"/>
</dbReference>
<keyword evidence="4" id="KW-0597">Phosphoprotein</keyword>
<dbReference type="InterPro" id="IPR036097">
    <property type="entry name" value="HisK_dim/P_sf"/>
</dbReference>
<dbReference type="SUPFAM" id="SSF47384">
    <property type="entry name" value="Homodimeric domain of signal transducing histidine kinase"/>
    <property type="match status" value="1"/>
</dbReference>
<dbReference type="PANTHER" id="PTHR43065">
    <property type="entry name" value="SENSOR HISTIDINE KINASE"/>
    <property type="match status" value="1"/>
</dbReference>
<keyword evidence="15" id="KW-1185">Reference proteome</keyword>
<evidence type="ECO:0000256" key="8">
    <source>
        <dbReference type="ARBA" id="ARBA00022840"/>
    </source>
</evidence>
<dbReference type="PIRSF" id="PIRSF037532">
    <property type="entry name" value="STHK_NtrY"/>
    <property type="match status" value="1"/>
</dbReference>
<dbReference type="EC" id="2.7.13.3" evidence="3"/>
<dbReference type="SUPFAM" id="SSF158472">
    <property type="entry name" value="HAMP domain-like"/>
    <property type="match status" value="1"/>
</dbReference>
<dbReference type="InterPro" id="IPR036890">
    <property type="entry name" value="HATPase_C_sf"/>
</dbReference>
<dbReference type="Gene3D" id="6.10.340.10">
    <property type="match status" value="1"/>
</dbReference>
<feature type="coiled-coil region" evidence="10">
    <location>
        <begin position="338"/>
        <end position="372"/>
    </location>
</feature>
<evidence type="ECO:0000259" key="12">
    <source>
        <dbReference type="PROSITE" id="PS50109"/>
    </source>
</evidence>
<dbReference type="PANTHER" id="PTHR43065:SF10">
    <property type="entry name" value="PEROXIDE STRESS-ACTIVATED HISTIDINE KINASE MAK3"/>
    <property type="match status" value="1"/>
</dbReference>
<keyword evidence="10" id="KW-0175">Coiled coil</keyword>
<evidence type="ECO:0000256" key="4">
    <source>
        <dbReference type="ARBA" id="ARBA00022553"/>
    </source>
</evidence>
<feature type="transmembrane region" description="Helical" evidence="11">
    <location>
        <begin position="33"/>
        <end position="59"/>
    </location>
</feature>